<dbReference type="Pfam" id="PF05954">
    <property type="entry name" value="Phage_GPD"/>
    <property type="match status" value="1"/>
</dbReference>
<dbReference type="Gene3D" id="2.30.110.50">
    <property type="match status" value="1"/>
</dbReference>
<dbReference type="Gene3D" id="2.40.50.230">
    <property type="entry name" value="Gp5 N-terminal domain"/>
    <property type="match status" value="1"/>
</dbReference>
<dbReference type="InterPro" id="IPR006531">
    <property type="entry name" value="Gp5/Vgr_OB"/>
</dbReference>
<evidence type="ECO:0000259" key="2">
    <source>
        <dbReference type="Pfam" id="PF04717"/>
    </source>
</evidence>
<keyword evidence="1" id="KW-0472">Membrane</keyword>
<name>A0ABM9FZ69_9BACL</name>
<dbReference type="SUPFAM" id="SSF69255">
    <property type="entry name" value="gp5 N-terminal domain-like"/>
    <property type="match status" value="1"/>
</dbReference>
<organism evidence="3 4">
    <name type="scientific">Paenibacillus melissococcoides</name>
    <dbReference type="NCBI Taxonomy" id="2912268"/>
    <lineage>
        <taxon>Bacteria</taxon>
        <taxon>Bacillati</taxon>
        <taxon>Bacillota</taxon>
        <taxon>Bacilli</taxon>
        <taxon>Bacillales</taxon>
        <taxon>Paenibacillaceae</taxon>
        <taxon>Paenibacillus</taxon>
    </lineage>
</organism>
<keyword evidence="1" id="KW-0812">Transmembrane</keyword>
<dbReference type="Pfam" id="PF04717">
    <property type="entry name" value="Phage_base_V"/>
    <property type="match status" value="1"/>
</dbReference>
<protein>
    <submittedName>
        <fullName evidence="3">Phage baseplate assembly protein V</fullName>
    </submittedName>
</protein>
<reference evidence="3" key="1">
    <citation type="submission" date="2022-06" db="EMBL/GenBank/DDBJ databases">
        <authorList>
            <person name="Dietemann V."/>
            <person name="Ory F."/>
            <person name="Dainat B."/>
            <person name="Oberhansli S."/>
        </authorList>
    </citation>
    <scope>NUCLEOTIDE SEQUENCE</scope>
    <source>
        <strain evidence="3">Ena-SAMPLE-TAB-26-04-2022-14:26:32:270-5432</strain>
    </source>
</reference>
<proteinExistence type="predicted"/>
<keyword evidence="1" id="KW-1133">Transmembrane helix</keyword>
<evidence type="ECO:0000256" key="1">
    <source>
        <dbReference type="SAM" id="Phobius"/>
    </source>
</evidence>
<dbReference type="Gene3D" id="3.55.50.10">
    <property type="entry name" value="Baseplate protein-like domains"/>
    <property type="match status" value="1"/>
</dbReference>
<feature type="transmembrane region" description="Helical" evidence="1">
    <location>
        <begin position="803"/>
        <end position="825"/>
    </location>
</feature>
<dbReference type="InterPro" id="IPR037026">
    <property type="entry name" value="Vgr_OB-fold_dom_sf"/>
</dbReference>
<evidence type="ECO:0000313" key="4">
    <source>
        <dbReference type="Proteomes" id="UP001154322"/>
    </source>
</evidence>
<dbReference type="CDD" id="cd20745">
    <property type="entry name" value="FIX_RhsA_AHH_HNH-like"/>
    <property type="match status" value="1"/>
</dbReference>
<dbReference type="Proteomes" id="UP001154322">
    <property type="component" value="Unassembled WGS sequence"/>
</dbReference>
<keyword evidence="4" id="KW-1185">Reference proteome</keyword>
<comment type="caution">
    <text evidence="3">The sequence shown here is derived from an EMBL/GenBank/DDBJ whole genome shotgun (WGS) entry which is preliminary data.</text>
</comment>
<dbReference type="EMBL" id="CALYLO010000002">
    <property type="protein sequence ID" value="CAH8244564.1"/>
    <property type="molecule type" value="Genomic_DNA"/>
</dbReference>
<dbReference type="SUPFAM" id="SSF69279">
    <property type="entry name" value="Phage tail proteins"/>
    <property type="match status" value="1"/>
</dbReference>
<accession>A0ABM9FZ69</accession>
<dbReference type="RefSeq" id="WP_261944777.1">
    <property type="nucleotide sequence ID" value="NZ_AP031286.1"/>
</dbReference>
<gene>
    <name evidence="3" type="ORF">WJ0W_001798</name>
</gene>
<sequence>MSGIKEKTGFGSIRVIFPCDIQRITELRIVKKANDHARVFISGLVAEEQKDRYIDLASSSDTIVIQDVDDNGDRHRILFHGLVSDISFRSVRGIYHLELEGISHSIKMDLKKKSRSFQHQKMPYHAMFKQILSEYSGGDYIDNATGSARLGQFTIQYQETDWMFLKRMASRFEAVIIPEATADAPKLWFGVPEGKRWILDKTSYHVRKTLEEYRQCDENGNPKVQGYSEISYTVVTNQHYSIGDIVQFQGKELTVVESVAQLKDGVVTMSYLLSPEFSIRQNQHDNEYLSGSALEGKVIDVDKDTVRVHLTIDSEQNKEEACWIRYESMYSAEGNSGFYCMPELGDTVQIYFPSSSEEEAVAIGSVSRGQGASQVQNPEVKGWSTKHGKGLKLGTTDLTFTARENNIFIKLDDGDGVHIESGHTVSIASKSDLEFRADQRLGIQAQEGIFLQCNQSSIVLDGEADIYAPALNLAGLVKSPVFVADLEPVPEPPLMSIDAFNGSSQVAGGSPTKGLLNTVMDGVQTALSLAGMIPAVGLAANAVNTGITAMRGSTQGAALSLAASVPFIGRDFNPYEAGVNKLTSDILGKMNPSNMMSESLLMRGANGDIEALNEWKKQMAALPVKEEKLTQREKNRRAREAIQPTNEFLKFMKENIADPFAEGMDWFLYDTDPGRFVNRFSYTAASMVGPPVVDQPTTGNEIADIAADVLGGVSGVIVNPAGMGTNTQNLFTVSNKVGNSLANTKGGQLAQNLISKPLEKILSPSNAQKISQTAVRGAVTGSFHSASISLIQNKSSGPELLQAAFWGGAFGGLFGGIGGGLGIMWGKVLTTARQYTSQLKPSQIITGLKQAMQENVIREAPLKARKGLETRGYSRDSVSEDVNIVKYYRVQTKGEHGSFERMIVNDDGTISVVTKKSNLNVSAETAEHAEYFMQKKGEGSYIIEFEVDSWFHDMIKEYAIPQKYYRTNPLNQGRTAPKIVDPHQPGLSLELPPIWIDWIEELAKNAKILK</sequence>
<evidence type="ECO:0000313" key="3">
    <source>
        <dbReference type="EMBL" id="CAH8244564.1"/>
    </source>
</evidence>
<feature type="domain" description="Gp5/Type VI secretion system Vgr protein OB-fold" evidence="2">
    <location>
        <begin position="295"/>
        <end position="365"/>
    </location>
</feature>